<gene>
    <name evidence="1" type="ORF">SAMEA4530655_00623</name>
</gene>
<keyword evidence="2" id="KW-1185">Reference proteome</keyword>
<dbReference type="Proteomes" id="UP000215126">
    <property type="component" value="Chromosome 1"/>
</dbReference>
<dbReference type="KEGG" id="pspu:NA29_25240"/>
<evidence type="ECO:0000313" key="1">
    <source>
        <dbReference type="EMBL" id="SNU81767.1"/>
    </source>
</evidence>
<reference evidence="1 2" key="1">
    <citation type="submission" date="2017-06" db="EMBL/GenBank/DDBJ databases">
        <authorList>
            <consortium name="Pathogen Informatics"/>
        </authorList>
    </citation>
    <scope>NUCLEOTIDE SEQUENCE [LARGE SCALE GENOMIC DNA]</scope>
    <source>
        <strain evidence="1 2">NCTC13161</strain>
    </source>
</reference>
<dbReference type="RefSeq" id="WP_052252477.1">
    <property type="nucleotide sequence ID" value="NZ_AP028930.1"/>
</dbReference>
<proteinExistence type="predicted"/>
<protein>
    <submittedName>
        <fullName evidence="1">Uncharacterized protein</fullName>
    </submittedName>
</protein>
<name>A0A239S8M4_9BURK</name>
<evidence type="ECO:0000313" key="2">
    <source>
        <dbReference type="Proteomes" id="UP000215126"/>
    </source>
</evidence>
<sequence>MKRRTFLAGSGLLMGAPAVIIRQSSARSVSHGTRFPFSVASGDPTAEAVVPFAEHASAVECDRIDGQDDAIRHAAQ</sequence>
<dbReference type="AlphaFoldDB" id="A0A239S8M4"/>
<accession>A0A239S8M4</accession>
<dbReference type="GeneID" id="88097671"/>
<dbReference type="EMBL" id="LT906435">
    <property type="protein sequence ID" value="SNU81767.1"/>
    <property type="molecule type" value="Genomic_DNA"/>
</dbReference>
<dbReference type="STRING" id="93222.NA29_25240"/>
<organism evidence="1 2">
    <name type="scientific">Pandoraea sputorum</name>
    <dbReference type="NCBI Taxonomy" id="93222"/>
    <lineage>
        <taxon>Bacteria</taxon>
        <taxon>Pseudomonadati</taxon>
        <taxon>Pseudomonadota</taxon>
        <taxon>Betaproteobacteria</taxon>
        <taxon>Burkholderiales</taxon>
        <taxon>Burkholderiaceae</taxon>
        <taxon>Pandoraea</taxon>
    </lineage>
</organism>